<protein>
    <recommendedName>
        <fullName evidence="3 8">Carbonic anhydrase</fullName>
        <ecNumber evidence="3 8">4.2.1.1</ecNumber>
    </recommendedName>
</protein>
<keyword evidence="11" id="KW-1185">Reference proteome</keyword>
<feature type="signal peptide" evidence="8">
    <location>
        <begin position="1"/>
        <end position="23"/>
    </location>
</feature>
<evidence type="ECO:0000313" key="11">
    <source>
        <dbReference type="Proteomes" id="UP000694422"/>
    </source>
</evidence>
<evidence type="ECO:0000256" key="2">
    <source>
        <dbReference type="ARBA" id="ARBA00010718"/>
    </source>
</evidence>
<keyword evidence="4 8" id="KW-0479">Metal-binding</keyword>
<evidence type="ECO:0000259" key="9">
    <source>
        <dbReference type="PROSITE" id="PS51144"/>
    </source>
</evidence>
<dbReference type="InterPro" id="IPR023561">
    <property type="entry name" value="Carbonic_anhydrase_a-class"/>
</dbReference>
<dbReference type="PROSITE" id="PS51144">
    <property type="entry name" value="ALPHA_CA_2"/>
    <property type="match status" value="1"/>
</dbReference>
<evidence type="ECO:0000313" key="10">
    <source>
        <dbReference type="Ensembl" id="ENSSDAP00000010946.1"/>
    </source>
</evidence>
<dbReference type="InterPro" id="IPR001148">
    <property type="entry name" value="CA_dom"/>
</dbReference>
<dbReference type="Proteomes" id="UP000694422">
    <property type="component" value="Unplaced"/>
</dbReference>
<comment type="similarity">
    <text evidence="2 8">Belongs to the alpha-carbonic anhydrase family.</text>
</comment>
<name>A0A8C9UPB8_SPEDA</name>
<dbReference type="InterPro" id="IPR018338">
    <property type="entry name" value="Carbonic_anhydrase_a-class_CS"/>
</dbReference>
<dbReference type="AlphaFoldDB" id="A0A8C9UPB8"/>
<dbReference type="SMART" id="SM01057">
    <property type="entry name" value="Carb_anhydrase"/>
    <property type="match status" value="1"/>
</dbReference>
<reference evidence="10" key="2">
    <citation type="submission" date="2025-09" db="UniProtKB">
        <authorList>
            <consortium name="Ensembl"/>
        </authorList>
    </citation>
    <scope>IDENTIFICATION</scope>
</reference>
<evidence type="ECO:0000256" key="8">
    <source>
        <dbReference type="RuleBase" id="RU367011"/>
    </source>
</evidence>
<keyword evidence="6" id="KW-0325">Glycoprotein</keyword>
<dbReference type="GO" id="GO:0005886">
    <property type="term" value="C:plasma membrane"/>
    <property type="evidence" value="ECO:0007669"/>
    <property type="project" value="TreeGrafter"/>
</dbReference>
<feature type="chain" id="PRO_5034591387" description="Carbonic anhydrase" evidence="8">
    <location>
        <begin position="24"/>
        <end position="321"/>
    </location>
</feature>
<dbReference type="GO" id="GO:0008270">
    <property type="term" value="F:zinc ion binding"/>
    <property type="evidence" value="ECO:0007669"/>
    <property type="project" value="UniProtKB-UniRule"/>
</dbReference>
<evidence type="ECO:0000256" key="6">
    <source>
        <dbReference type="ARBA" id="ARBA00023180"/>
    </source>
</evidence>
<dbReference type="PROSITE" id="PS00162">
    <property type="entry name" value="ALPHA_CA_1"/>
    <property type="match status" value="1"/>
</dbReference>
<evidence type="ECO:0000256" key="5">
    <source>
        <dbReference type="ARBA" id="ARBA00022833"/>
    </source>
</evidence>
<reference evidence="10" key="1">
    <citation type="submission" date="2025-08" db="UniProtKB">
        <authorList>
            <consortium name="Ensembl"/>
        </authorList>
    </citation>
    <scope>IDENTIFICATION</scope>
</reference>
<proteinExistence type="inferred from homology"/>
<dbReference type="SUPFAM" id="SSF51069">
    <property type="entry name" value="Carbonic anhydrase"/>
    <property type="match status" value="1"/>
</dbReference>
<evidence type="ECO:0000256" key="7">
    <source>
        <dbReference type="ARBA" id="ARBA00023239"/>
    </source>
</evidence>
<comment type="cofactor">
    <cofactor evidence="1 8">
        <name>Zn(2+)</name>
        <dbReference type="ChEBI" id="CHEBI:29105"/>
    </cofactor>
</comment>
<comment type="function">
    <text evidence="8">Reversible hydration of carbon dioxide.</text>
</comment>
<keyword evidence="5 8" id="KW-0862">Zinc</keyword>
<dbReference type="Ensembl" id="ENSSDAT00000012419.1">
    <property type="protein sequence ID" value="ENSSDAP00000010946.1"/>
    <property type="gene ID" value="ENSSDAG00000009896.1"/>
</dbReference>
<dbReference type="PANTHER" id="PTHR18952:SF134">
    <property type="entry name" value="CARBONIC ANHYDRASE 15"/>
    <property type="match status" value="1"/>
</dbReference>
<dbReference type="Gene3D" id="3.10.200.10">
    <property type="entry name" value="Alpha carbonic anhydrase"/>
    <property type="match status" value="1"/>
</dbReference>
<dbReference type="FunFam" id="3.10.200.10:FF:000003">
    <property type="entry name" value="Carbonic anhydrase 12"/>
    <property type="match status" value="1"/>
</dbReference>
<dbReference type="EC" id="4.2.1.1" evidence="3 8"/>
<evidence type="ECO:0000256" key="1">
    <source>
        <dbReference type="ARBA" id="ARBA00001947"/>
    </source>
</evidence>
<feature type="domain" description="Alpha-carbonic anhydrase" evidence="9">
    <location>
        <begin position="23"/>
        <end position="286"/>
    </location>
</feature>
<keyword evidence="7 8" id="KW-0456">Lyase</keyword>
<dbReference type="InterPro" id="IPR036398">
    <property type="entry name" value="CA_dom_sf"/>
</dbReference>
<evidence type="ECO:0000256" key="3">
    <source>
        <dbReference type="ARBA" id="ARBA00012925"/>
    </source>
</evidence>
<dbReference type="GO" id="GO:0004089">
    <property type="term" value="F:carbonate dehydratase activity"/>
    <property type="evidence" value="ECO:0007669"/>
    <property type="project" value="UniProtKB-UniRule"/>
</dbReference>
<keyword evidence="8" id="KW-0732">Signal</keyword>
<organism evidence="10 11">
    <name type="scientific">Spermophilus dauricus</name>
    <name type="common">Daurian ground squirrel</name>
    <dbReference type="NCBI Taxonomy" id="99837"/>
    <lineage>
        <taxon>Eukaryota</taxon>
        <taxon>Metazoa</taxon>
        <taxon>Chordata</taxon>
        <taxon>Craniata</taxon>
        <taxon>Vertebrata</taxon>
        <taxon>Euteleostomi</taxon>
        <taxon>Mammalia</taxon>
        <taxon>Eutheria</taxon>
        <taxon>Euarchontoglires</taxon>
        <taxon>Glires</taxon>
        <taxon>Rodentia</taxon>
        <taxon>Sciuromorpha</taxon>
        <taxon>Sciuridae</taxon>
        <taxon>Xerinae</taxon>
        <taxon>Marmotini</taxon>
        <taxon>Spermophilus</taxon>
    </lineage>
</organism>
<accession>A0A8C9UPB8</accession>
<dbReference type="PANTHER" id="PTHR18952">
    <property type="entry name" value="CARBONIC ANHYDRASE"/>
    <property type="match status" value="1"/>
</dbReference>
<dbReference type="Pfam" id="PF00194">
    <property type="entry name" value="Carb_anhydrase"/>
    <property type="match status" value="1"/>
</dbReference>
<evidence type="ECO:0000256" key="4">
    <source>
        <dbReference type="ARBA" id="ARBA00022723"/>
    </source>
</evidence>
<comment type="catalytic activity">
    <reaction evidence="8">
        <text>hydrogencarbonate + H(+) = CO2 + H2O</text>
        <dbReference type="Rhea" id="RHEA:10748"/>
        <dbReference type="ChEBI" id="CHEBI:15377"/>
        <dbReference type="ChEBI" id="CHEBI:15378"/>
        <dbReference type="ChEBI" id="CHEBI:16526"/>
        <dbReference type="ChEBI" id="CHEBI:17544"/>
        <dbReference type="EC" id="4.2.1.1"/>
    </reaction>
</comment>
<sequence length="321" mass="34600">MQVLGCALLFLAVQLMVPAYSEGTWCYNSQDPKCGPTHWKELAPACGGPTQSPINIDLHLAQKDSTLQPFIFQGYNLAPPGPWSLENDGHTGLQNGLEIWGAGLPPPAYRALQLHFHWGAPGHTGSEHSLDGQRYSMEIHIVHINIKYQSMEEAQHHPDGLAVLAVLLVEQDQDNANFSPIVLGLKNVSIPGVSVNMTSTFLLSSLLPGPLGLLCYYRYSGSLTTPSCEPSVLWTVFENAVPIGRVQVAQFQTVPQAGMLGLHPEPLTDNFRPLQPLGGRSILASPKASIRAAAPPGSPILAGVHRALLVLGLSLVVWQDP</sequence>